<evidence type="ECO:0000256" key="8">
    <source>
        <dbReference type="SAM" id="Phobius"/>
    </source>
</evidence>
<protein>
    <submittedName>
        <fullName evidence="10">Permease</fullName>
    </submittedName>
</protein>
<feature type="transmembrane region" description="Helical" evidence="8">
    <location>
        <begin position="177"/>
        <end position="198"/>
    </location>
</feature>
<comment type="caution">
    <text evidence="10">The sequence shown here is derived from an EMBL/GenBank/DDBJ whole genome shotgun (WGS) entry which is preliminary data.</text>
</comment>
<keyword evidence="11" id="KW-1185">Reference proteome</keyword>
<evidence type="ECO:0000313" key="11">
    <source>
        <dbReference type="Proteomes" id="UP000626220"/>
    </source>
</evidence>
<feature type="transmembrane region" description="Helical" evidence="8">
    <location>
        <begin position="7"/>
        <end position="25"/>
    </location>
</feature>
<dbReference type="EMBL" id="BNCJ01000003">
    <property type="protein sequence ID" value="GHF44877.1"/>
    <property type="molecule type" value="Genomic_DNA"/>
</dbReference>
<evidence type="ECO:0000256" key="2">
    <source>
        <dbReference type="ARBA" id="ARBA00007362"/>
    </source>
</evidence>
<reference evidence="10" key="1">
    <citation type="journal article" date="2014" name="Int. J. Syst. Evol. Microbiol.">
        <title>Complete genome sequence of Corynebacterium casei LMG S-19264T (=DSM 44701T), isolated from a smear-ripened cheese.</title>
        <authorList>
            <consortium name="US DOE Joint Genome Institute (JGI-PGF)"/>
            <person name="Walter F."/>
            <person name="Albersmeier A."/>
            <person name="Kalinowski J."/>
            <person name="Ruckert C."/>
        </authorList>
    </citation>
    <scope>NUCLEOTIDE SEQUENCE</scope>
    <source>
        <strain evidence="10">KCTC 42650</strain>
    </source>
</reference>
<keyword evidence="5 8" id="KW-0812">Transmembrane</keyword>
<dbReference type="AlphaFoldDB" id="A0A8J3GWG5"/>
<dbReference type="GO" id="GO:0005886">
    <property type="term" value="C:plasma membrane"/>
    <property type="evidence" value="ECO:0007669"/>
    <property type="project" value="UniProtKB-SubCell"/>
</dbReference>
<accession>A0A8J3GWG5</accession>
<dbReference type="Proteomes" id="UP000626220">
    <property type="component" value="Unassembled WGS sequence"/>
</dbReference>
<evidence type="ECO:0000256" key="1">
    <source>
        <dbReference type="ARBA" id="ARBA00004651"/>
    </source>
</evidence>
<keyword evidence="6 8" id="KW-1133">Transmembrane helix</keyword>
<dbReference type="SUPFAM" id="SSF103481">
    <property type="entry name" value="Multidrug resistance efflux transporter EmrE"/>
    <property type="match status" value="2"/>
</dbReference>
<evidence type="ECO:0000256" key="3">
    <source>
        <dbReference type="ARBA" id="ARBA00022448"/>
    </source>
</evidence>
<feature type="transmembrane region" description="Helical" evidence="8">
    <location>
        <begin position="265"/>
        <end position="285"/>
    </location>
</feature>
<keyword evidence="3" id="KW-0813">Transport</keyword>
<comment type="subcellular location">
    <subcellularLocation>
        <location evidence="1">Cell membrane</location>
        <topology evidence="1">Multi-pass membrane protein</topology>
    </subcellularLocation>
</comment>
<dbReference type="NCBIfam" id="TIGR00688">
    <property type="entry name" value="rarD"/>
    <property type="match status" value="1"/>
</dbReference>
<feature type="transmembrane region" description="Helical" evidence="8">
    <location>
        <begin position="241"/>
        <end position="259"/>
    </location>
</feature>
<feature type="transmembrane region" description="Helical" evidence="8">
    <location>
        <begin position="147"/>
        <end position="165"/>
    </location>
</feature>
<dbReference type="PANTHER" id="PTHR22911:SF137">
    <property type="entry name" value="SOLUTE CARRIER FAMILY 35 MEMBER G2-RELATED"/>
    <property type="match status" value="1"/>
</dbReference>
<feature type="transmembrane region" description="Helical" evidence="8">
    <location>
        <begin position="210"/>
        <end position="229"/>
    </location>
</feature>
<name>A0A8J3GWG5_9RHOB</name>
<feature type="transmembrane region" description="Helical" evidence="8">
    <location>
        <begin position="41"/>
        <end position="59"/>
    </location>
</feature>
<feature type="transmembrane region" description="Helical" evidence="8">
    <location>
        <begin position="102"/>
        <end position="118"/>
    </location>
</feature>
<evidence type="ECO:0000256" key="4">
    <source>
        <dbReference type="ARBA" id="ARBA00022475"/>
    </source>
</evidence>
<evidence type="ECO:0000256" key="6">
    <source>
        <dbReference type="ARBA" id="ARBA00022989"/>
    </source>
</evidence>
<dbReference type="RefSeq" id="WP_189679502.1">
    <property type="nucleotide sequence ID" value="NZ_BNCJ01000003.1"/>
</dbReference>
<proteinExistence type="inferred from homology"/>
<keyword evidence="7 8" id="KW-0472">Membrane</keyword>
<organism evidence="10 11">
    <name type="scientific">Seohaeicola zhoushanensis</name>
    <dbReference type="NCBI Taxonomy" id="1569283"/>
    <lineage>
        <taxon>Bacteria</taxon>
        <taxon>Pseudomonadati</taxon>
        <taxon>Pseudomonadota</taxon>
        <taxon>Alphaproteobacteria</taxon>
        <taxon>Rhodobacterales</taxon>
        <taxon>Roseobacteraceae</taxon>
        <taxon>Seohaeicola</taxon>
    </lineage>
</organism>
<dbReference type="InterPro" id="IPR000620">
    <property type="entry name" value="EamA_dom"/>
</dbReference>
<sequence length="302" mass="33248">MSETGKGMMAVVGTFLIWGVSPAYYRLLSHVPPLEIMSHRVIWSLVLFSGLLAVQGRLGEVGAALRGRRQLGILVLASTLISANWFLFIYATQIDRVTETSIGYYIYPLLAVLLGWVVYKERLSLLQWLAVGLAGTAVALLTWGLGILPWFSLAIALSFALYGLSKKALTSGPVVSVTAEVLVMLPFICLVMVGIYASGPGHFGWSLRDSLLLIGAGPMTAIPLFFFSYALRRVAMGTVGLMLYMNPTLQFLCAVFVFGEAFTRWHAIAFPMIWLALACYTWEVLRRERAARRAVVRASEIS</sequence>
<feature type="transmembrane region" description="Helical" evidence="8">
    <location>
        <begin position="71"/>
        <end position="90"/>
    </location>
</feature>
<evidence type="ECO:0000313" key="10">
    <source>
        <dbReference type="EMBL" id="GHF44877.1"/>
    </source>
</evidence>
<feature type="domain" description="EamA" evidence="9">
    <location>
        <begin position="6"/>
        <end position="142"/>
    </location>
</feature>
<keyword evidence="4" id="KW-1003">Cell membrane</keyword>
<dbReference type="InterPro" id="IPR004626">
    <property type="entry name" value="RarD"/>
</dbReference>
<comment type="similarity">
    <text evidence="2">Belongs to the EamA transporter family.</text>
</comment>
<evidence type="ECO:0000256" key="7">
    <source>
        <dbReference type="ARBA" id="ARBA00023136"/>
    </source>
</evidence>
<evidence type="ECO:0000259" key="9">
    <source>
        <dbReference type="Pfam" id="PF00892"/>
    </source>
</evidence>
<dbReference type="PANTHER" id="PTHR22911">
    <property type="entry name" value="ACYL-MALONYL CONDENSING ENZYME-RELATED"/>
    <property type="match status" value="1"/>
</dbReference>
<dbReference type="Pfam" id="PF00892">
    <property type="entry name" value="EamA"/>
    <property type="match status" value="1"/>
</dbReference>
<evidence type="ECO:0000256" key="5">
    <source>
        <dbReference type="ARBA" id="ARBA00022692"/>
    </source>
</evidence>
<reference evidence="10" key="2">
    <citation type="submission" date="2020-09" db="EMBL/GenBank/DDBJ databases">
        <authorList>
            <person name="Sun Q."/>
            <person name="Kim S."/>
        </authorList>
    </citation>
    <scope>NUCLEOTIDE SEQUENCE</scope>
    <source>
        <strain evidence="10">KCTC 42650</strain>
    </source>
</reference>
<dbReference type="InterPro" id="IPR037185">
    <property type="entry name" value="EmrE-like"/>
</dbReference>
<gene>
    <name evidence="10" type="primary">rarD</name>
    <name evidence="10" type="ORF">GCM10017056_15580</name>
</gene>